<dbReference type="InterPro" id="IPR009317">
    <property type="entry name" value="ChaB"/>
</dbReference>
<dbReference type="Gene3D" id="1.10.1740.70">
    <property type="entry name" value="ChaB"/>
    <property type="match status" value="1"/>
</dbReference>
<dbReference type="EMBL" id="CP011568">
    <property type="protein sequence ID" value="AKJ67688.1"/>
    <property type="molecule type" value="Genomic_DNA"/>
</dbReference>
<protein>
    <submittedName>
        <fullName evidence="1">Cation transporter</fullName>
    </submittedName>
</protein>
<name>A0A0G3EKV9_9BURK</name>
<dbReference type="Pfam" id="PF06150">
    <property type="entry name" value="ChaB"/>
    <property type="match status" value="1"/>
</dbReference>
<dbReference type="RefSeq" id="WP_047213378.1">
    <property type="nucleotide sequence ID" value="NZ_CP011568.3"/>
</dbReference>
<dbReference type="PATRIC" id="fig|445709.3.peg.1089"/>
<dbReference type="InterPro" id="IPR037205">
    <property type="entry name" value="ChaB_sf"/>
</dbReference>
<accession>A0A0G3EKV9</accession>
<evidence type="ECO:0000313" key="2">
    <source>
        <dbReference type="Proteomes" id="UP000036700"/>
    </source>
</evidence>
<reference evidence="2" key="1">
    <citation type="submission" date="2015-06" db="EMBL/GenBank/DDBJ databases">
        <authorList>
            <person name="Lim Y.L."/>
            <person name="Ee R."/>
            <person name="Yong D."/>
            <person name="How K.Y."/>
            <person name="Yin W.F."/>
            <person name="Chan K.G."/>
        </authorList>
    </citation>
    <scope>NUCLEOTIDE SEQUENCE [LARGE SCALE GENOMIC DNA]</scope>
    <source>
        <strain evidence="2">DSM 25325</strain>
    </source>
</reference>
<evidence type="ECO:0000313" key="1">
    <source>
        <dbReference type="EMBL" id="AKJ67688.1"/>
    </source>
</evidence>
<dbReference type="Proteomes" id="UP000036700">
    <property type="component" value="Chromosome"/>
</dbReference>
<dbReference type="STRING" id="445709.ABW99_05065"/>
<dbReference type="AlphaFoldDB" id="A0A0G3EKV9"/>
<dbReference type="SUPFAM" id="SSF140376">
    <property type="entry name" value="ChaB-like"/>
    <property type="match status" value="1"/>
</dbReference>
<keyword evidence="2" id="KW-1185">Reference proteome</keyword>
<proteinExistence type="predicted"/>
<dbReference type="KEGG" id="ptx:ABW99_05065"/>
<sequence>MPYATIAELPLPVRRHLPVHAQEIYRAAFNQAYAAHREEPGCEQTACRIAWAAVKRCYVKAGVDWIPRV</sequence>
<organism evidence="1 2">
    <name type="scientific">Pandoraea thiooxydans</name>
    <dbReference type="NCBI Taxonomy" id="445709"/>
    <lineage>
        <taxon>Bacteria</taxon>
        <taxon>Pseudomonadati</taxon>
        <taxon>Pseudomonadota</taxon>
        <taxon>Betaproteobacteria</taxon>
        <taxon>Burkholderiales</taxon>
        <taxon>Burkholderiaceae</taxon>
        <taxon>Pandoraea</taxon>
    </lineage>
</organism>
<gene>
    <name evidence="1" type="ORF">ABW99_05065</name>
</gene>
<dbReference type="OrthoDB" id="73307at2"/>